<dbReference type="AlphaFoldDB" id="I4B7C8"/>
<keyword evidence="2" id="KW-0274">FAD</keyword>
<protein>
    <submittedName>
        <fullName evidence="4">FAD dependent oxidoreductase</fullName>
    </submittedName>
</protein>
<dbReference type="InterPro" id="IPR036188">
    <property type="entry name" value="FAD/NAD-bd_sf"/>
</dbReference>
<organism evidence="4 5">
    <name type="scientific">Turneriella parva (strain ATCC BAA-1111 / DSM 21527 / NCTC 11395 / H)</name>
    <name type="common">Leptospira parva</name>
    <dbReference type="NCBI Taxonomy" id="869212"/>
    <lineage>
        <taxon>Bacteria</taxon>
        <taxon>Pseudomonadati</taxon>
        <taxon>Spirochaetota</taxon>
        <taxon>Spirochaetia</taxon>
        <taxon>Leptospirales</taxon>
        <taxon>Leptospiraceae</taxon>
        <taxon>Turneriella</taxon>
    </lineage>
</organism>
<gene>
    <name evidence="4" type="ordered locus">Turpa_2545</name>
</gene>
<accession>I4B7C8</accession>
<evidence type="ECO:0000256" key="1">
    <source>
        <dbReference type="ARBA" id="ARBA00022630"/>
    </source>
</evidence>
<name>I4B7C8_TURPD</name>
<evidence type="ECO:0000313" key="4">
    <source>
        <dbReference type="EMBL" id="AFM13185.1"/>
    </source>
</evidence>
<evidence type="ECO:0000256" key="2">
    <source>
        <dbReference type="ARBA" id="ARBA00022827"/>
    </source>
</evidence>
<evidence type="ECO:0000313" key="5">
    <source>
        <dbReference type="Proteomes" id="UP000006048"/>
    </source>
</evidence>
<dbReference type="KEGG" id="tpx:Turpa_2545"/>
<dbReference type="SUPFAM" id="SSF51905">
    <property type="entry name" value="FAD/NAD(P)-binding domain"/>
    <property type="match status" value="1"/>
</dbReference>
<dbReference type="PRINTS" id="PR00411">
    <property type="entry name" value="PNDRDTASEI"/>
</dbReference>
<dbReference type="Pfam" id="PF00743">
    <property type="entry name" value="FMO-like"/>
    <property type="match status" value="1"/>
</dbReference>
<evidence type="ECO:0000256" key="3">
    <source>
        <dbReference type="ARBA" id="ARBA00023002"/>
    </source>
</evidence>
<dbReference type="InterPro" id="IPR020946">
    <property type="entry name" value="Flavin_mOase-like"/>
</dbReference>
<dbReference type="HOGENOM" id="CLU_006937_7_1_12"/>
<dbReference type="GO" id="GO:0004499">
    <property type="term" value="F:N,N-dimethylaniline monooxygenase activity"/>
    <property type="evidence" value="ECO:0007669"/>
    <property type="project" value="InterPro"/>
</dbReference>
<reference evidence="4 5" key="1">
    <citation type="submission" date="2012-06" db="EMBL/GenBank/DDBJ databases">
        <title>The complete chromosome of genome of Turneriella parva DSM 21527.</title>
        <authorList>
            <consortium name="US DOE Joint Genome Institute (JGI-PGF)"/>
            <person name="Lucas S."/>
            <person name="Han J."/>
            <person name="Lapidus A."/>
            <person name="Bruce D."/>
            <person name="Goodwin L."/>
            <person name="Pitluck S."/>
            <person name="Peters L."/>
            <person name="Kyrpides N."/>
            <person name="Mavromatis K."/>
            <person name="Ivanova N."/>
            <person name="Mikhailova N."/>
            <person name="Chertkov O."/>
            <person name="Detter J.C."/>
            <person name="Tapia R."/>
            <person name="Han C."/>
            <person name="Land M."/>
            <person name="Hauser L."/>
            <person name="Markowitz V."/>
            <person name="Cheng J.-F."/>
            <person name="Hugenholtz P."/>
            <person name="Woyke T."/>
            <person name="Wu D."/>
            <person name="Gronow S."/>
            <person name="Wellnitz S."/>
            <person name="Brambilla E."/>
            <person name="Klenk H.-P."/>
            <person name="Eisen J.A."/>
        </authorList>
    </citation>
    <scope>NUCLEOTIDE SEQUENCE [LARGE SCALE GENOMIC DNA]</scope>
    <source>
        <strain evidence="5">ATCC BAA-1111 / DSM 21527 / NCTC 11395 / H</strain>
    </source>
</reference>
<dbReference type="Gene3D" id="3.50.50.60">
    <property type="entry name" value="FAD/NAD(P)-binding domain"/>
    <property type="match status" value="2"/>
</dbReference>
<proteinExistence type="predicted"/>
<dbReference type="PANTHER" id="PTHR42877:SF4">
    <property type="entry name" value="FAD_NAD(P)-BINDING DOMAIN-CONTAINING PROTEIN-RELATED"/>
    <property type="match status" value="1"/>
</dbReference>
<sequence>MSNEQVKADYQVAIIGAGFSGLGMAIRLQQAGIHDFAILEAASEVGGTWRDSRYPGAAVDVPNHLYSYSFEQNPDWTRMFSNAQEIQQYILHVADKYELRKKILFNTKVVEAHFDEASGLWQAKTQKGDMLRARFVVGAMGPFAESRIPEVPGLKKFKGVMAHTALWNSSTDLKGKRVAVVGSGASAIQVVPAVQPLAQQLTVFQRTPSWVVPKADYEYSELEKTIYRTLPITQKIRRAVIYGLTELLATAIVWDTPMTDLLERISKRHMARAIKDPELLRKVTPKYRLGRTRMLISNDWYPALAQPNVELVDHGVDALTENGIVANGKEYPVDVIIWATGYKSPSEGFPFPLTGLKGRDLNTYWANGAKAYKGVTIAGFPNLFTLMGPNTGPGHTSVLVYVEAQQRYIVQAIQQCLRNHIGSLTVREDRQEEFNRQLLEKMKKTTWGDGGNSWYYTKDGRNTTLYPGFATDYVLSVRNFDLGDYSVKSS</sequence>
<dbReference type="STRING" id="869212.Turpa_2545"/>
<dbReference type="GO" id="GO:0050661">
    <property type="term" value="F:NADP binding"/>
    <property type="evidence" value="ECO:0007669"/>
    <property type="project" value="InterPro"/>
</dbReference>
<dbReference type="PANTHER" id="PTHR42877">
    <property type="entry name" value="L-ORNITHINE N(5)-MONOOXYGENASE-RELATED"/>
    <property type="match status" value="1"/>
</dbReference>
<dbReference type="RefSeq" id="WP_014803690.1">
    <property type="nucleotide sequence ID" value="NC_018020.1"/>
</dbReference>
<dbReference type="EMBL" id="CP002959">
    <property type="protein sequence ID" value="AFM13185.1"/>
    <property type="molecule type" value="Genomic_DNA"/>
</dbReference>
<dbReference type="GO" id="GO:0050660">
    <property type="term" value="F:flavin adenine dinucleotide binding"/>
    <property type="evidence" value="ECO:0007669"/>
    <property type="project" value="InterPro"/>
</dbReference>
<dbReference type="OrthoDB" id="9778740at2"/>
<dbReference type="InterPro" id="IPR051209">
    <property type="entry name" value="FAD-bind_Monooxygenase_sf"/>
</dbReference>
<keyword evidence="1" id="KW-0285">Flavoprotein</keyword>
<dbReference type="Proteomes" id="UP000006048">
    <property type="component" value="Chromosome"/>
</dbReference>
<keyword evidence="3" id="KW-0560">Oxidoreductase</keyword>
<dbReference type="PATRIC" id="fig|869212.3.peg.2563"/>
<keyword evidence="5" id="KW-1185">Reference proteome</keyword>